<feature type="transmembrane region" description="Helical" evidence="2">
    <location>
        <begin position="399"/>
        <end position="416"/>
    </location>
</feature>
<feature type="transmembrane region" description="Helical" evidence="2">
    <location>
        <begin position="353"/>
        <end position="372"/>
    </location>
</feature>
<feature type="transmembrane region" description="Helical" evidence="2">
    <location>
        <begin position="462"/>
        <end position="482"/>
    </location>
</feature>
<feature type="region of interest" description="Disordered" evidence="1">
    <location>
        <begin position="1"/>
        <end position="23"/>
    </location>
</feature>
<proteinExistence type="predicted"/>
<dbReference type="Gene3D" id="2.60.120.1060">
    <property type="entry name" value="NPCBM/NEW2 domain"/>
    <property type="match status" value="1"/>
</dbReference>
<keyword evidence="2" id="KW-0812">Transmembrane</keyword>
<evidence type="ECO:0000256" key="2">
    <source>
        <dbReference type="SAM" id="Phobius"/>
    </source>
</evidence>
<feature type="transmembrane region" description="Helical" evidence="2">
    <location>
        <begin position="153"/>
        <end position="173"/>
    </location>
</feature>
<feature type="transmembrane region" description="Helical" evidence="2">
    <location>
        <begin position="239"/>
        <end position="264"/>
    </location>
</feature>
<keyword evidence="5" id="KW-1185">Reference proteome</keyword>
<feature type="transmembrane region" description="Helical" evidence="2">
    <location>
        <begin position="210"/>
        <end position="233"/>
    </location>
</feature>
<evidence type="ECO:0000259" key="3">
    <source>
        <dbReference type="SMART" id="SM00776"/>
    </source>
</evidence>
<sequence>MNDTTTTADDEPRGSTTTSASDQEHALTQSAITFVDMVPLELCDSRRTNSRLLQSYLILAIVANFTLLFLKGYSQDLGYWQDWVRQLSTTGYDGFNGNYPPFYIHWLYLVGQIYNSTGIPLEHNDLLKFLTQLPVVVFHGLLIILIQSQLRRFNATYQFTHIILLLTAINPAILVNGPIWGQVDLIPATMVFGAFLLATYRQYTYLSIPVFVLALLTKFQMIAFAPVFAFLFFRNIGKNLIGVLIAIAVGALVFMPSILAGHFLQSVNQAYIDTLGQYPMTTFNAANIWILLTGNVAPDNIILFGVAADSALAKVFTAKYFGMLLFSLTALGIFFHGIHFLIKNETMINARQLLSQALFSATICALAFFALLPAMHERYLFPAVIMAITFSAIAQQKLIYPIVISLLCSLNMLIILEINGSDIWHGLAWGTMVLLVLAIIDLASAGRIISWLTNLLKFATKIPAISVWCFIVATSGMAGYFFDRYQIHSLALTDKQTFLTTLPLVYAKQDHGTMALNRSYDGNYLSIANRRYAQGIGTHASSEIQYQLPPDAVEFSFIAALDDEVGTADVQFSVWGDDKLLWESAPVLGYERDIPTINLDVRGVQKLTLKVAPMKDDKWDHANWVNTVISIAPTAAPEEKTPTIH</sequence>
<protein>
    <submittedName>
        <fullName evidence="4">Gpi18-like mannosyltransferase</fullName>
    </submittedName>
</protein>
<dbReference type="InterPro" id="IPR013222">
    <property type="entry name" value="Glyco_hyd_98_carb-bd"/>
</dbReference>
<feature type="transmembrane region" description="Helical" evidence="2">
    <location>
        <begin position="179"/>
        <end position="198"/>
    </location>
</feature>
<dbReference type="Proteomes" id="UP001253595">
    <property type="component" value="Unassembled WGS sequence"/>
</dbReference>
<dbReference type="SMART" id="SM00776">
    <property type="entry name" value="NPCBM"/>
    <property type="match status" value="1"/>
</dbReference>
<comment type="caution">
    <text evidence="4">The sequence shown here is derived from an EMBL/GenBank/DDBJ whole genome shotgun (WGS) entry which is preliminary data.</text>
</comment>
<feature type="transmembrane region" description="Helical" evidence="2">
    <location>
        <begin position="285"/>
        <end position="308"/>
    </location>
</feature>
<name>A0ABU1V0U9_9GAMM</name>
<accession>A0ABU1V0U9</accession>
<feature type="transmembrane region" description="Helical" evidence="2">
    <location>
        <begin position="56"/>
        <end position="74"/>
    </location>
</feature>
<evidence type="ECO:0000256" key="1">
    <source>
        <dbReference type="SAM" id="MobiDB-lite"/>
    </source>
</evidence>
<keyword evidence="2" id="KW-0472">Membrane</keyword>
<dbReference type="RefSeq" id="WP_310073944.1">
    <property type="nucleotide sequence ID" value="NZ_JAVDVX010000005.1"/>
</dbReference>
<reference evidence="4 5" key="1">
    <citation type="submission" date="2023-07" db="EMBL/GenBank/DDBJ databases">
        <title>Sorghum-associated microbial communities from plants grown in Nebraska, USA.</title>
        <authorList>
            <person name="Schachtman D."/>
        </authorList>
    </citation>
    <scope>NUCLEOTIDE SEQUENCE [LARGE SCALE GENOMIC DNA]</scope>
    <source>
        <strain evidence="4 5">BE190</strain>
    </source>
</reference>
<feature type="compositionally biased region" description="Polar residues" evidence="1">
    <location>
        <begin position="14"/>
        <end position="23"/>
    </location>
</feature>
<keyword evidence="2" id="KW-1133">Transmembrane helix</keyword>
<dbReference type="EMBL" id="JAVDVX010000005">
    <property type="protein sequence ID" value="MDR7091077.1"/>
    <property type="molecule type" value="Genomic_DNA"/>
</dbReference>
<feature type="transmembrane region" description="Helical" evidence="2">
    <location>
        <begin position="320"/>
        <end position="341"/>
    </location>
</feature>
<dbReference type="InterPro" id="IPR008979">
    <property type="entry name" value="Galactose-bd-like_sf"/>
</dbReference>
<evidence type="ECO:0000313" key="5">
    <source>
        <dbReference type="Proteomes" id="UP001253595"/>
    </source>
</evidence>
<feature type="domain" description="Glycosyl hydrolase family 98 putative carbohydrate-binding module" evidence="3">
    <location>
        <begin position="493"/>
        <end position="631"/>
    </location>
</feature>
<dbReference type="InterPro" id="IPR038637">
    <property type="entry name" value="NPCBM_sf"/>
</dbReference>
<gene>
    <name evidence="4" type="ORF">J2X05_003103</name>
</gene>
<organism evidence="4 5">
    <name type="scientific">Cellvibrio fibrivorans</name>
    <dbReference type="NCBI Taxonomy" id="126350"/>
    <lineage>
        <taxon>Bacteria</taxon>
        <taxon>Pseudomonadati</taxon>
        <taxon>Pseudomonadota</taxon>
        <taxon>Gammaproteobacteria</taxon>
        <taxon>Cellvibrionales</taxon>
        <taxon>Cellvibrionaceae</taxon>
        <taxon>Cellvibrio</taxon>
    </lineage>
</organism>
<dbReference type="Pfam" id="PF08305">
    <property type="entry name" value="NPCBM"/>
    <property type="match status" value="1"/>
</dbReference>
<evidence type="ECO:0000313" key="4">
    <source>
        <dbReference type="EMBL" id="MDR7091077.1"/>
    </source>
</evidence>
<feature type="transmembrane region" description="Helical" evidence="2">
    <location>
        <begin position="428"/>
        <end position="450"/>
    </location>
</feature>
<feature type="transmembrane region" description="Helical" evidence="2">
    <location>
        <begin position="129"/>
        <end position="146"/>
    </location>
</feature>
<dbReference type="SUPFAM" id="SSF49785">
    <property type="entry name" value="Galactose-binding domain-like"/>
    <property type="match status" value="1"/>
</dbReference>